<keyword evidence="1" id="KW-0812">Transmembrane</keyword>
<dbReference type="HOGENOM" id="CLU_872314_0_0_1"/>
<dbReference type="EMBL" id="AMQM01002842">
    <property type="status" value="NOT_ANNOTATED_CDS"/>
    <property type="molecule type" value="Genomic_DNA"/>
</dbReference>
<name>T1EZR7_HELRO</name>
<dbReference type="EMBL" id="KB095905">
    <property type="protein sequence ID" value="ESO09932.1"/>
    <property type="molecule type" value="Genomic_DNA"/>
</dbReference>
<accession>T1EZR7</accession>
<dbReference type="AlphaFoldDB" id="T1EZR7"/>
<proteinExistence type="predicted"/>
<keyword evidence="1" id="KW-0472">Membrane</keyword>
<dbReference type="EnsemblMetazoa" id="HelroT167757">
    <property type="protein sequence ID" value="HelroP167757"/>
    <property type="gene ID" value="HelroG167757"/>
</dbReference>
<dbReference type="GeneID" id="20202067"/>
<evidence type="ECO:0000313" key="4">
    <source>
        <dbReference type="Proteomes" id="UP000015101"/>
    </source>
</evidence>
<evidence type="ECO:0000313" key="2">
    <source>
        <dbReference type="EMBL" id="ESO09932.1"/>
    </source>
</evidence>
<reference evidence="2 4" key="2">
    <citation type="journal article" date="2013" name="Nature">
        <title>Insights into bilaterian evolution from three spiralian genomes.</title>
        <authorList>
            <person name="Simakov O."/>
            <person name="Marletaz F."/>
            <person name="Cho S.J."/>
            <person name="Edsinger-Gonzales E."/>
            <person name="Havlak P."/>
            <person name="Hellsten U."/>
            <person name="Kuo D.H."/>
            <person name="Larsson T."/>
            <person name="Lv J."/>
            <person name="Arendt D."/>
            <person name="Savage R."/>
            <person name="Osoegawa K."/>
            <person name="de Jong P."/>
            <person name="Grimwood J."/>
            <person name="Chapman J.A."/>
            <person name="Shapiro H."/>
            <person name="Aerts A."/>
            <person name="Otillar R.P."/>
            <person name="Terry A.Y."/>
            <person name="Boore J.L."/>
            <person name="Grigoriev I.V."/>
            <person name="Lindberg D.R."/>
            <person name="Seaver E.C."/>
            <person name="Weisblat D.A."/>
            <person name="Putnam N.H."/>
            <person name="Rokhsar D.S."/>
        </authorList>
    </citation>
    <scope>NUCLEOTIDE SEQUENCE</scope>
</reference>
<dbReference type="RefSeq" id="XP_009011746.1">
    <property type="nucleotide sequence ID" value="XM_009013498.1"/>
</dbReference>
<reference evidence="3" key="3">
    <citation type="submission" date="2015-06" db="UniProtKB">
        <authorList>
            <consortium name="EnsemblMetazoa"/>
        </authorList>
    </citation>
    <scope>IDENTIFICATION</scope>
</reference>
<gene>
    <name evidence="3" type="primary">20202067</name>
    <name evidence="2" type="ORF">HELRODRAFT_167757</name>
</gene>
<feature type="transmembrane region" description="Helical" evidence="1">
    <location>
        <begin position="6"/>
        <end position="25"/>
    </location>
</feature>
<keyword evidence="4" id="KW-1185">Reference proteome</keyword>
<dbReference type="InParanoid" id="T1EZR7"/>
<evidence type="ECO:0000256" key="1">
    <source>
        <dbReference type="SAM" id="Phobius"/>
    </source>
</evidence>
<protein>
    <submittedName>
        <fullName evidence="2 3">Uncharacterized protein</fullName>
    </submittedName>
</protein>
<dbReference type="KEGG" id="hro:HELRODRAFT_167757"/>
<keyword evidence="1" id="KW-1133">Transmembrane helix</keyword>
<dbReference type="Proteomes" id="UP000015101">
    <property type="component" value="Unassembled WGS sequence"/>
</dbReference>
<organism evidence="3 4">
    <name type="scientific">Helobdella robusta</name>
    <name type="common">Californian leech</name>
    <dbReference type="NCBI Taxonomy" id="6412"/>
    <lineage>
        <taxon>Eukaryota</taxon>
        <taxon>Metazoa</taxon>
        <taxon>Spiralia</taxon>
        <taxon>Lophotrochozoa</taxon>
        <taxon>Annelida</taxon>
        <taxon>Clitellata</taxon>
        <taxon>Hirudinea</taxon>
        <taxon>Rhynchobdellida</taxon>
        <taxon>Glossiphoniidae</taxon>
        <taxon>Helobdella</taxon>
    </lineage>
</organism>
<dbReference type="CTD" id="20202067"/>
<evidence type="ECO:0000313" key="3">
    <source>
        <dbReference type="EnsemblMetazoa" id="HelroP167757"/>
    </source>
</evidence>
<sequence>MISFLNMNIIFMFIILHLIPLFTTFSTKQNWKNETAKDTNLDDQLEAMLHGGELHVHDNKPQHETTEEKSKFPDMAEQLDALLHGGEEHVHSGKHRSFEPANDKIPFGTFDQEAVLHGGDAHVHSRTTISNKEPNEEVVGAADPEHILHGEKVHGRHEKLKTTTKHDDDGVNHNVDNELEALLHGGDGHVHERNDRTTTDAVEFKVANPEHMLHESAYDPHQHEQELEEQAADGSRPLQEFDPTVVQHEPQEIKATIGTMNEVDYLDYKKWKKGKKKASSWLNGFSYMSDKLLYNFNSIKQRLFGSDNIKNDTIKHDEP</sequence>
<reference evidence="4" key="1">
    <citation type="submission" date="2012-12" db="EMBL/GenBank/DDBJ databases">
        <authorList>
            <person name="Hellsten U."/>
            <person name="Grimwood J."/>
            <person name="Chapman J.A."/>
            <person name="Shapiro H."/>
            <person name="Aerts A."/>
            <person name="Otillar R.P."/>
            <person name="Terry A.Y."/>
            <person name="Boore J.L."/>
            <person name="Simakov O."/>
            <person name="Marletaz F."/>
            <person name="Cho S.-J."/>
            <person name="Edsinger-Gonzales E."/>
            <person name="Havlak P."/>
            <person name="Kuo D.-H."/>
            <person name="Larsson T."/>
            <person name="Lv J."/>
            <person name="Arendt D."/>
            <person name="Savage R."/>
            <person name="Osoegawa K."/>
            <person name="de Jong P."/>
            <person name="Lindberg D.R."/>
            <person name="Seaver E.C."/>
            <person name="Weisblat D.A."/>
            <person name="Putnam N.H."/>
            <person name="Grigoriev I.V."/>
            <person name="Rokhsar D.S."/>
        </authorList>
    </citation>
    <scope>NUCLEOTIDE SEQUENCE</scope>
</reference>